<evidence type="ECO:0000259" key="2">
    <source>
        <dbReference type="Pfam" id="PF14338"/>
    </source>
</evidence>
<organism evidence="3 4">
    <name type="scientific">Desulfarculus baarsii (strain ATCC 33931 / DSM 2075 / LMG 7858 / VKM B-1802 / 2st14)</name>
    <dbReference type="NCBI Taxonomy" id="644282"/>
    <lineage>
        <taxon>Bacteria</taxon>
        <taxon>Pseudomonadati</taxon>
        <taxon>Thermodesulfobacteriota</taxon>
        <taxon>Desulfarculia</taxon>
        <taxon>Desulfarculales</taxon>
        <taxon>Desulfarculaceae</taxon>
        <taxon>Desulfarculus</taxon>
    </lineage>
</organism>
<keyword evidence="3" id="KW-0255">Endonuclease</keyword>
<dbReference type="InterPro" id="IPR011335">
    <property type="entry name" value="Restrct_endonuc-II-like"/>
</dbReference>
<dbReference type="Pfam" id="PF04471">
    <property type="entry name" value="Mrr_cat"/>
    <property type="match status" value="1"/>
</dbReference>
<dbReference type="Gene3D" id="3.40.1350.10">
    <property type="match status" value="1"/>
</dbReference>
<reference evidence="3 4" key="1">
    <citation type="journal article" date="2010" name="Stand. Genomic Sci.">
        <title>Complete genome sequence of Desulfarculus baarsii type strain (2st14).</title>
        <authorList>
            <person name="Sun H."/>
            <person name="Spring S."/>
            <person name="Lapidus A."/>
            <person name="Davenport K."/>
            <person name="Del Rio T.G."/>
            <person name="Tice H."/>
            <person name="Nolan M."/>
            <person name="Copeland A."/>
            <person name="Cheng J.F."/>
            <person name="Lucas S."/>
            <person name="Tapia R."/>
            <person name="Goodwin L."/>
            <person name="Pitluck S."/>
            <person name="Ivanova N."/>
            <person name="Pagani I."/>
            <person name="Mavromatis K."/>
            <person name="Ovchinnikova G."/>
            <person name="Pati A."/>
            <person name="Chen A."/>
            <person name="Palaniappan K."/>
            <person name="Hauser L."/>
            <person name="Chang Y.J."/>
            <person name="Jeffries C.D."/>
            <person name="Detter J.C."/>
            <person name="Han C."/>
            <person name="Rohde M."/>
            <person name="Brambilla E."/>
            <person name="Goker M."/>
            <person name="Woyke T."/>
            <person name="Bristow J."/>
            <person name="Eisen J.A."/>
            <person name="Markowitz V."/>
            <person name="Hugenholtz P."/>
            <person name="Kyrpides N.C."/>
            <person name="Klenk H.P."/>
            <person name="Land M."/>
        </authorList>
    </citation>
    <scope>NUCLEOTIDE SEQUENCE [LARGE SCALE GENOMIC DNA]</scope>
    <source>
        <strain evidence="4">ATCC 33931 / DSM 2075 / LMG 7858 / VKM B-1802 / 2st14</strain>
    </source>
</reference>
<feature type="domain" description="Restriction system protein Mrr-like N-terminal" evidence="2">
    <location>
        <begin position="6"/>
        <end position="90"/>
    </location>
</feature>
<dbReference type="AlphaFoldDB" id="E1QI78"/>
<dbReference type="KEGG" id="dbr:Deba_2030"/>
<dbReference type="SUPFAM" id="SSF52980">
    <property type="entry name" value="Restriction endonuclease-like"/>
    <property type="match status" value="1"/>
</dbReference>
<keyword evidence="3" id="KW-0378">Hydrolase</keyword>
<dbReference type="Pfam" id="PF14338">
    <property type="entry name" value="Mrr_N"/>
    <property type="match status" value="1"/>
</dbReference>
<dbReference type="GO" id="GO:0003677">
    <property type="term" value="F:DNA binding"/>
    <property type="evidence" value="ECO:0007669"/>
    <property type="project" value="InterPro"/>
</dbReference>
<evidence type="ECO:0000313" key="4">
    <source>
        <dbReference type="Proteomes" id="UP000009047"/>
    </source>
</evidence>
<dbReference type="OrthoDB" id="9781481at2"/>
<dbReference type="STRING" id="644282.Deba_2030"/>
<accession>E1QI78</accession>
<evidence type="ECO:0000313" key="3">
    <source>
        <dbReference type="EMBL" id="ADK85395.1"/>
    </source>
</evidence>
<dbReference type="PANTHER" id="PTHR30015">
    <property type="entry name" value="MRR RESTRICTION SYSTEM PROTEIN"/>
    <property type="match status" value="1"/>
</dbReference>
<dbReference type="InterPro" id="IPR011856">
    <property type="entry name" value="tRNA_endonuc-like_dom_sf"/>
</dbReference>
<dbReference type="InterPro" id="IPR007560">
    <property type="entry name" value="Restrct_endonuc_IV_Mrr"/>
</dbReference>
<dbReference type="REBASE" id="27145">
    <property type="entry name" value="DbaKMrr2P"/>
</dbReference>
<dbReference type="PANTHER" id="PTHR30015:SF7">
    <property type="entry name" value="TYPE IV METHYL-DIRECTED RESTRICTION ENZYME ECOKMRR"/>
    <property type="match status" value="1"/>
</dbReference>
<dbReference type="GO" id="GO:0009307">
    <property type="term" value="P:DNA restriction-modification system"/>
    <property type="evidence" value="ECO:0007669"/>
    <property type="project" value="InterPro"/>
</dbReference>
<sequence>MPIPDFQSIMLPLLRYLADEMVHSNQDIYEALESQFTMTDEEKAELLPSGKQRVFINRIGWAKSYMKQAGLIDAAGRGFYKISKTGKAVAADKSLDKIGINYLLKFPSFVTFRVGKGVSASIAAQDTDCGDGNSPDRTAEEHIGLGVDTIMLKLKQELMSNIKACSPRFFEKLVVDLLLAMGYGGSRQESGMLTGKGSDEGIDGVINEDRLGLDVIYVQAKRWEHAVGRPEIQKFAGALQGKRAKKGVYITTSCFTKDAYDFAGAIDSKIILVDGERLAGLMVEHNVGVAVVQSIELKKVDMDYFIDE</sequence>
<keyword evidence="3" id="KW-0540">Nuclease</keyword>
<proteinExistence type="predicted"/>
<gene>
    <name evidence="3" type="ordered locus">Deba_2030</name>
</gene>
<dbReference type="InterPro" id="IPR025745">
    <property type="entry name" value="Mrr-like_N_dom"/>
</dbReference>
<dbReference type="eggNOG" id="COG1715">
    <property type="taxonomic scope" value="Bacteria"/>
</dbReference>
<dbReference type="GO" id="GO:0015666">
    <property type="term" value="F:restriction endodeoxyribonuclease activity"/>
    <property type="evidence" value="ECO:0007669"/>
    <property type="project" value="TreeGrafter"/>
</dbReference>
<name>E1QI78_DESB2</name>
<dbReference type="InterPro" id="IPR052906">
    <property type="entry name" value="Type_IV_Methyl-Rstrct_Enzyme"/>
</dbReference>
<protein>
    <submittedName>
        <fullName evidence="3">Restriction endonuclease</fullName>
    </submittedName>
</protein>
<feature type="domain" description="Restriction endonuclease type IV Mrr" evidence="1">
    <location>
        <begin position="162"/>
        <end position="282"/>
    </location>
</feature>
<dbReference type="EMBL" id="CP002085">
    <property type="protein sequence ID" value="ADK85395.1"/>
    <property type="molecule type" value="Genomic_DNA"/>
</dbReference>
<dbReference type="RefSeq" id="WP_013258836.1">
    <property type="nucleotide sequence ID" value="NC_014365.1"/>
</dbReference>
<keyword evidence="4" id="KW-1185">Reference proteome</keyword>
<dbReference type="HOGENOM" id="CLU_063822_2_0_7"/>
<dbReference type="Proteomes" id="UP000009047">
    <property type="component" value="Chromosome"/>
</dbReference>
<evidence type="ECO:0000259" key="1">
    <source>
        <dbReference type="Pfam" id="PF04471"/>
    </source>
</evidence>